<dbReference type="Pfam" id="PF03106">
    <property type="entry name" value="WRKY"/>
    <property type="match status" value="1"/>
</dbReference>
<keyword evidence="3" id="KW-0238">DNA-binding</keyword>
<protein>
    <recommendedName>
        <fullName evidence="7">WRKY domain-containing protein</fullName>
    </recommendedName>
</protein>
<evidence type="ECO:0000259" key="7">
    <source>
        <dbReference type="PROSITE" id="PS50811"/>
    </source>
</evidence>
<evidence type="ECO:0000256" key="3">
    <source>
        <dbReference type="ARBA" id="ARBA00023125"/>
    </source>
</evidence>
<dbReference type="GO" id="GO:0003700">
    <property type="term" value="F:DNA-binding transcription factor activity"/>
    <property type="evidence" value="ECO:0007669"/>
    <property type="project" value="InterPro"/>
</dbReference>
<feature type="region of interest" description="Disordered" evidence="6">
    <location>
        <begin position="239"/>
        <end position="260"/>
    </location>
</feature>
<accession>A0A9J5ZYF2</accession>
<evidence type="ECO:0000256" key="4">
    <source>
        <dbReference type="ARBA" id="ARBA00023163"/>
    </source>
</evidence>
<name>A0A9J5ZYF2_SOLCO</name>
<evidence type="ECO:0000313" key="8">
    <source>
        <dbReference type="EMBL" id="KAG5617305.1"/>
    </source>
</evidence>
<keyword evidence="5" id="KW-0539">Nucleus</keyword>
<dbReference type="PANTHER" id="PTHR32096">
    <property type="entry name" value="WRKY TRANSCRIPTION FACTOR 30-RELATED-RELATED"/>
    <property type="match status" value="1"/>
</dbReference>
<evidence type="ECO:0000313" key="9">
    <source>
        <dbReference type="Proteomes" id="UP000824120"/>
    </source>
</evidence>
<dbReference type="OrthoDB" id="1262392at2759"/>
<dbReference type="Proteomes" id="UP000824120">
    <property type="component" value="Chromosome 3"/>
</dbReference>
<evidence type="ECO:0000256" key="1">
    <source>
        <dbReference type="ARBA" id="ARBA00004123"/>
    </source>
</evidence>
<dbReference type="PROSITE" id="PS50811">
    <property type="entry name" value="WRKY"/>
    <property type="match status" value="1"/>
</dbReference>
<proteinExistence type="predicted"/>
<dbReference type="GO" id="GO:0005634">
    <property type="term" value="C:nucleus"/>
    <property type="evidence" value="ECO:0007669"/>
    <property type="project" value="UniProtKB-SubCell"/>
</dbReference>
<evidence type="ECO:0000256" key="2">
    <source>
        <dbReference type="ARBA" id="ARBA00023015"/>
    </source>
</evidence>
<gene>
    <name evidence="8" type="ORF">H5410_017129</name>
</gene>
<evidence type="ECO:0000256" key="5">
    <source>
        <dbReference type="ARBA" id="ARBA00023242"/>
    </source>
</evidence>
<dbReference type="SUPFAM" id="SSF118290">
    <property type="entry name" value="WRKY DNA-binding domain"/>
    <property type="match status" value="1"/>
</dbReference>
<dbReference type="GO" id="GO:0000976">
    <property type="term" value="F:transcription cis-regulatory region binding"/>
    <property type="evidence" value="ECO:0007669"/>
    <property type="project" value="TreeGrafter"/>
</dbReference>
<comment type="caution">
    <text evidence="8">The sequence shown here is derived from an EMBL/GenBank/DDBJ whole genome shotgun (WGS) entry which is preliminary data.</text>
</comment>
<dbReference type="InterPro" id="IPR036576">
    <property type="entry name" value="WRKY_dom_sf"/>
</dbReference>
<reference evidence="8 9" key="1">
    <citation type="submission" date="2020-09" db="EMBL/GenBank/DDBJ databases">
        <title>De no assembly of potato wild relative species, Solanum commersonii.</title>
        <authorList>
            <person name="Cho K."/>
        </authorList>
    </citation>
    <scope>NUCLEOTIDE SEQUENCE [LARGE SCALE GENOMIC DNA]</scope>
    <source>
        <strain evidence="8">LZ3.2</strain>
        <tissue evidence="8">Leaf</tissue>
    </source>
</reference>
<comment type="subcellular location">
    <subcellularLocation>
        <location evidence="1">Nucleus</location>
    </subcellularLocation>
</comment>
<keyword evidence="4" id="KW-0804">Transcription</keyword>
<dbReference type="PANTHER" id="PTHR32096:SF18">
    <property type="entry name" value="DISEASE RESISTANCE PROTEIN RRS1B-RELATED"/>
    <property type="match status" value="1"/>
</dbReference>
<keyword evidence="2" id="KW-0805">Transcription regulation</keyword>
<evidence type="ECO:0000256" key="6">
    <source>
        <dbReference type="SAM" id="MobiDB-lite"/>
    </source>
</evidence>
<organism evidence="8 9">
    <name type="scientific">Solanum commersonii</name>
    <name type="common">Commerson's wild potato</name>
    <name type="synonym">Commerson's nightshade</name>
    <dbReference type="NCBI Taxonomy" id="4109"/>
    <lineage>
        <taxon>Eukaryota</taxon>
        <taxon>Viridiplantae</taxon>
        <taxon>Streptophyta</taxon>
        <taxon>Embryophyta</taxon>
        <taxon>Tracheophyta</taxon>
        <taxon>Spermatophyta</taxon>
        <taxon>Magnoliopsida</taxon>
        <taxon>eudicotyledons</taxon>
        <taxon>Gunneridae</taxon>
        <taxon>Pentapetalae</taxon>
        <taxon>asterids</taxon>
        <taxon>lamiids</taxon>
        <taxon>Solanales</taxon>
        <taxon>Solanaceae</taxon>
        <taxon>Solanoideae</taxon>
        <taxon>Solaneae</taxon>
        <taxon>Solanum</taxon>
    </lineage>
</organism>
<dbReference type="Gene3D" id="2.20.25.80">
    <property type="entry name" value="WRKY domain"/>
    <property type="match status" value="1"/>
</dbReference>
<dbReference type="InterPro" id="IPR044810">
    <property type="entry name" value="WRKY_plant"/>
</dbReference>
<sequence length="260" mass="29643">MAENENKNGWDLWAVVRSCGRTNNSVHDDMNVNNTSVLVDHSVHEDPTHGNSVNNTQNTTLFQEETDRVGDFTDSFITENKHYFGLDEVISLSKNLNTNSRIEPHNQENQTETIPNTPLVIVEHEEKKKNKKVRYSMQSSSTEAGKAFCYRGKSTERYEILAEKLSEADQWRWRKYGMKRTGDSTFLKSYYRCNEANDCPARRHIQKSSTDPNKVIVTYRGQHNHPPPNQHIAMVHGSPNAAAPVEDPSFPSSTSTLLFN</sequence>
<dbReference type="InterPro" id="IPR003657">
    <property type="entry name" value="WRKY_dom"/>
</dbReference>
<dbReference type="EMBL" id="JACXVP010000003">
    <property type="protein sequence ID" value="KAG5617305.1"/>
    <property type="molecule type" value="Genomic_DNA"/>
</dbReference>
<feature type="compositionally biased region" description="Polar residues" evidence="6">
    <location>
        <begin position="250"/>
        <end position="260"/>
    </location>
</feature>
<dbReference type="SMART" id="SM00774">
    <property type="entry name" value="WRKY"/>
    <property type="match status" value="1"/>
</dbReference>
<dbReference type="AlphaFoldDB" id="A0A9J5ZYF2"/>
<feature type="domain" description="WRKY" evidence="7">
    <location>
        <begin position="162"/>
        <end position="228"/>
    </location>
</feature>
<keyword evidence="9" id="KW-1185">Reference proteome</keyword>